<reference evidence="3" key="1">
    <citation type="submission" date="2017-06" db="EMBL/GenBank/DDBJ databases">
        <authorList>
            <person name="Varghese N."/>
            <person name="Submissions S."/>
        </authorList>
    </citation>
    <scope>NUCLEOTIDE SEQUENCE [LARGE SCALE GENOMIC DNA]</scope>
    <source>
        <strain evidence="3">DSM 26170</strain>
    </source>
</reference>
<dbReference type="EMBL" id="FZNM01000001">
    <property type="protein sequence ID" value="SNR25996.1"/>
    <property type="molecule type" value="Genomic_DNA"/>
</dbReference>
<gene>
    <name evidence="2" type="ORF">SAMN06265378_101471</name>
</gene>
<dbReference type="Gene3D" id="3.40.30.10">
    <property type="entry name" value="Glutaredoxin"/>
    <property type="match status" value="1"/>
</dbReference>
<evidence type="ECO:0000313" key="2">
    <source>
        <dbReference type="EMBL" id="SNR25996.1"/>
    </source>
</evidence>
<dbReference type="InterPro" id="IPR036249">
    <property type="entry name" value="Thioredoxin-like_sf"/>
</dbReference>
<feature type="chain" id="PRO_5012647180" description="Thioredoxin-like domain-containing protein" evidence="1">
    <location>
        <begin position="34"/>
        <end position="151"/>
    </location>
</feature>
<evidence type="ECO:0000256" key="1">
    <source>
        <dbReference type="SAM" id="SignalP"/>
    </source>
</evidence>
<evidence type="ECO:0008006" key="4">
    <source>
        <dbReference type="Google" id="ProtNLM"/>
    </source>
</evidence>
<name>A0A238UVG0_9RHOB</name>
<dbReference type="AlphaFoldDB" id="A0A238UVG0"/>
<keyword evidence="1" id="KW-0732">Signal</keyword>
<accession>A0A238UVG0</accession>
<sequence length="151" mass="16443">MRFPMAMTLNPARFRVAAMAAAVVLLWAMAATAAVAQFRLLMFEQDGCSYCRRWNEDIGPAYPKTAEGRAAPLHRLDIRAPLPPAVTLTGRRPVFTPTFVLLSDGTEVGRIEGYAGDEFFWVLLDRMLRDAGWQAPAPAAGPASGPDRPGP</sequence>
<evidence type="ECO:0000313" key="3">
    <source>
        <dbReference type="Proteomes" id="UP000198409"/>
    </source>
</evidence>
<protein>
    <recommendedName>
        <fullName evidence="4">Thioredoxin-like domain-containing protein</fullName>
    </recommendedName>
</protein>
<feature type="signal peptide" evidence="1">
    <location>
        <begin position="1"/>
        <end position="33"/>
    </location>
</feature>
<dbReference type="Proteomes" id="UP000198409">
    <property type="component" value="Unassembled WGS sequence"/>
</dbReference>
<proteinExistence type="predicted"/>
<dbReference type="SUPFAM" id="SSF52833">
    <property type="entry name" value="Thioredoxin-like"/>
    <property type="match status" value="1"/>
</dbReference>
<organism evidence="2 3">
    <name type="scientific">Paracoccus sediminis</name>
    <dbReference type="NCBI Taxonomy" id="1214787"/>
    <lineage>
        <taxon>Bacteria</taxon>
        <taxon>Pseudomonadati</taxon>
        <taxon>Pseudomonadota</taxon>
        <taxon>Alphaproteobacteria</taxon>
        <taxon>Rhodobacterales</taxon>
        <taxon>Paracoccaceae</taxon>
        <taxon>Paracoccus</taxon>
    </lineage>
</organism>